<organism evidence="1 2">
    <name type="scientific">Trifolium medium</name>
    <dbReference type="NCBI Taxonomy" id="97028"/>
    <lineage>
        <taxon>Eukaryota</taxon>
        <taxon>Viridiplantae</taxon>
        <taxon>Streptophyta</taxon>
        <taxon>Embryophyta</taxon>
        <taxon>Tracheophyta</taxon>
        <taxon>Spermatophyta</taxon>
        <taxon>Magnoliopsida</taxon>
        <taxon>eudicotyledons</taxon>
        <taxon>Gunneridae</taxon>
        <taxon>Pentapetalae</taxon>
        <taxon>rosids</taxon>
        <taxon>fabids</taxon>
        <taxon>Fabales</taxon>
        <taxon>Fabaceae</taxon>
        <taxon>Papilionoideae</taxon>
        <taxon>50 kb inversion clade</taxon>
        <taxon>NPAAA clade</taxon>
        <taxon>Hologalegina</taxon>
        <taxon>IRL clade</taxon>
        <taxon>Trifolieae</taxon>
        <taxon>Trifolium</taxon>
    </lineage>
</organism>
<protein>
    <submittedName>
        <fullName evidence="1">Uncharacterized protein</fullName>
    </submittedName>
</protein>
<comment type="caution">
    <text evidence="1">The sequence shown here is derived from an EMBL/GenBank/DDBJ whole genome shotgun (WGS) entry which is preliminary data.</text>
</comment>
<name>A0A392TXL4_9FABA</name>
<proteinExistence type="predicted"/>
<dbReference type="AlphaFoldDB" id="A0A392TXL4"/>
<keyword evidence="2" id="KW-1185">Reference proteome</keyword>
<dbReference type="EMBL" id="LXQA010667981">
    <property type="protein sequence ID" value="MCI65020.1"/>
    <property type="molecule type" value="Genomic_DNA"/>
</dbReference>
<evidence type="ECO:0000313" key="2">
    <source>
        <dbReference type="Proteomes" id="UP000265520"/>
    </source>
</evidence>
<dbReference type="Proteomes" id="UP000265520">
    <property type="component" value="Unassembled WGS sequence"/>
</dbReference>
<accession>A0A392TXL4</accession>
<evidence type="ECO:0000313" key="1">
    <source>
        <dbReference type="EMBL" id="MCI65020.1"/>
    </source>
</evidence>
<feature type="non-terminal residue" evidence="1">
    <location>
        <position position="1"/>
    </location>
</feature>
<reference evidence="1 2" key="1">
    <citation type="journal article" date="2018" name="Front. Plant Sci.">
        <title>Red Clover (Trifolium pratense) and Zigzag Clover (T. medium) - A Picture of Genomic Similarities and Differences.</title>
        <authorList>
            <person name="Dluhosova J."/>
            <person name="Istvanek J."/>
            <person name="Nedelnik J."/>
            <person name="Repkova J."/>
        </authorList>
    </citation>
    <scope>NUCLEOTIDE SEQUENCE [LARGE SCALE GENOMIC DNA]</scope>
    <source>
        <strain evidence="2">cv. 10/8</strain>
        <tissue evidence="1">Leaf</tissue>
    </source>
</reference>
<sequence>LGLQIDGSGSLTLIKTTLSAVHISS</sequence>